<keyword evidence="1" id="KW-0233">DNA recombination</keyword>
<proteinExistence type="predicted"/>
<evidence type="ECO:0000313" key="4">
    <source>
        <dbReference type="EMBL" id="KKN90386.1"/>
    </source>
</evidence>
<dbReference type="Gene3D" id="1.10.443.10">
    <property type="entry name" value="Intergrase catalytic core"/>
    <property type="match status" value="1"/>
</dbReference>
<dbReference type="AlphaFoldDB" id="A0A0F9WVI4"/>
<feature type="domain" description="Tyr recombinase" evidence="3">
    <location>
        <begin position="171"/>
        <end position="370"/>
    </location>
</feature>
<accession>A0A0F9WVI4</accession>
<dbReference type="SUPFAM" id="SSF56349">
    <property type="entry name" value="DNA breaking-rejoining enzymes"/>
    <property type="match status" value="1"/>
</dbReference>
<name>A0A0F9WVI4_9ZZZZ</name>
<protein>
    <recommendedName>
        <fullName evidence="3">Tyr recombinase domain-containing protein</fullName>
    </recommendedName>
</protein>
<dbReference type="InterPro" id="IPR013762">
    <property type="entry name" value="Integrase-like_cat_sf"/>
</dbReference>
<dbReference type="PANTHER" id="PTHR30349:SF88">
    <property type="entry name" value="BLL1584 PROTEIN"/>
    <property type="match status" value="1"/>
</dbReference>
<gene>
    <name evidence="4" type="ORF">LCGC14_0229990</name>
</gene>
<dbReference type="PANTHER" id="PTHR30349">
    <property type="entry name" value="PHAGE INTEGRASE-RELATED"/>
    <property type="match status" value="1"/>
</dbReference>
<evidence type="ECO:0000256" key="1">
    <source>
        <dbReference type="ARBA" id="ARBA00023172"/>
    </source>
</evidence>
<organism evidence="4">
    <name type="scientific">marine sediment metagenome</name>
    <dbReference type="NCBI Taxonomy" id="412755"/>
    <lineage>
        <taxon>unclassified sequences</taxon>
        <taxon>metagenomes</taxon>
        <taxon>ecological metagenomes</taxon>
    </lineage>
</organism>
<sequence>MDPKTGEWRIFRTDGTRRRLGLRGPANLEAANLALADELIQQRLGSSAPRATDSTPVMDLVYRYAEAKADIVAKPQLLADAIEALSPFWTGKTVAEITRKTCADFTKWRMGGGLRKHHLKTRAKSMSKAKTSQSTARRDLTTLRTAIRFAQADGILLGTIPTVVLPDEMPSRDRSLTREEAAHILRELWRGAPTKARDGSWHRSPGKTKHAARLFILLLYSGSRFATVAKSKRKRREDGPWVDMPNEIWYRRGSQEQITKKRREPHRIPGKIMLALERWERLFPEQEYLVEHPRSPGRPVGDIGQALDGACKRLGIERITPHGLKHTAITLYISGGGDPMLAAEYFSTSYETIKENYLHLHPDFQEDALPKVSQLGKRPERNGTKRNKIKRIGTK</sequence>
<comment type="caution">
    <text evidence="4">The sequence shown here is derived from an EMBL/GenBank/DDBJ whole genome shotgun (WGS) entry which is preliminary data.</text>
</comment>
<evidence type="ECO:0000259" key="3">
    <source>
        <dbReference type="PROSITE" id="PS51898"/>
    </source>
</evidence>
<dbReference type="GO" id="GO:0006310">
    <property type="term" value="P:DNA recombination"/>
    <property type="evidence" value="ECO:0007669"/>
    <property type="project" value="UniProtKB-KW"/>
</dbReference>
<dbReference type="EMBL" id="LAZR01000111">
    <property type="protein sequence ID" value="KKN90386.1"/>
    <property type="molecule type" value="Genomic_DNA"/>
</dbReference>
<dbReference type="InterPro" id="IPR050090">
    <property type="entry name" value="Tyrosine_recombinase_XerCD"/>
</dbReference>
<reference evidence="4" key="1">
    <citation type="journal article" date="2015" name="Nature">
        <title>Complex archaea that bridge the gap between prokaryotes and eukaryotes.</title>
        <authorList>
            <person name="Spang A."/>
            <person name="Saw J.H."/>
            <person name="Jorgensen S.L."/>
            <person name="Zaremba-Niedzwiedzka K."/>
            <person name="Martijn J."/>
            <person name="Lind A.E."/>
            <person name="van Eijk R."/>
            <person name="Schleper C."/>
            <person name="Guy L."/>
            <person name="Ettema T.J."/>
        </authorList>
    </citation>
    <scope>NUCLEOTIDE SEQUENCE</scope>
</reference>
<dbReference type="InterPro" id="IPR002104">
    <property type="entry name" value="Integrase_catalytic"/>
</dbReference>
<feature type="compositionally biased region" description="Basic residues" evidence="2">
    <location>
        <begin position="384"/>
        <end position="395"/>
    </location>
</feature>
<feature type="region of interest" description="Disordered" evidence="2">
    <location>
        <begin position="371"/>
        <end position="395"/>
    </location>
</feature>
<dbReference type="InterPro" id="IPR011010">
    <property type="entry name" value="DNA_brk_join_enz"/>
</dbReference>
<evidence type="ECO:0000256" key="2">
    <source>
        <dbReference type="SAM" id="MobiDB-lite"/>
    </source>
</evidence>
<dbReference type="GO" id="GO:0015074">
    <property type="term" value="P:DNA integration"/>
    <property type="evidence" value="ECO:0007669"/>
    <property type="project" value="InterPro"/>
</dbReference>
<dbReference type="PROSITE" id="PS51898">
    <property type="entry name" value="TYR_RECOMBINASE"/>
    <property type="match status" value="1"/>
</dbReference>
<dbReference type="GO" id="GO:0003677">
    <property type="term" value="F:DNA binding"/>
    <property type="evidence" value="ECO:0007669"/>
    <property type="project" value="InterPro"/>
</dbReference>